<reference evidence="9 10" key="1">
    <citation type="submission" date="2020-06" db="EMBL/GenBank/DDBJ databases">
        <title>Genome sequence of 2 isolates from Red Sea Mangroves.</title>
        <authorList>
            <person name="Sefrji F."/>
            <person name="Michoud G."/>
            <person name="Merlino G."/>
            <person name="Daffonchio D."/>
        </authorList>
    </citation>
    <scope>NUCLEOTIDE SEQUENCE [LARGE SCALE GENOMIC DNA]</scope>
    <source>
        <strain evidence="9 10">R1DC25</strain>
    </source>
</reference>
<dbReference type="CDD" id="cd06261">
    <property type="entry name" value="TM_PBP2"/>
    <property type="match status" value="1"/>
</dbReference>
<dbReference type="Pfam" id="PF00528">
    <property type="entry name" value="BPD_transp_1"/>
    <property type="match status" value="1"/>
</dbReference>
<keyword evidence="2 7" id="KW-0813">Transport</keyword>
<dbReference type="Gene3D" id="1.10.3720.10">
    <property type="entry name" value="MetI-like"/>
    <property type="match status" value="1"/>
</dbReference>
<dbReference type="PANTHER" id="PTHR43163">
    <property type="entry name" value="DIPEPTIDE TRANSPORT SYSTEM PERMEASE PROTEIN DPPB-RELATED"/>
    <property type="match status" value="1"/>
</dbReference>
<feature type="transmembrane region" description="Helical" evidence="7">
    <location>
        <begin position="5"/>
        <end position="27"/>
    </location>
</feature>
<dbReference type="RefSeq" id="WP_213161526.1">
    <property type="nucleotide sequence ID" value="NZ_CP058214.1"/>
</dbReference>
<sequence length="313" mass="34170">MLRYILMRVLATVPVMAVVALFVFLMLRLSPGDPASVIAGDYATAEDIARIREQLGLNDPIPQQFLTWIGVLLQGDLGTSIFTNLPVTTLIAQRIEPTLMLSLTTIVFSVLVAVPLGAVAAWKSGSLIDRFVMLFSVAGFSVPVFVLGYVLIYVISMKLNLLPVQGYRSPADGLGPFFAHIALPTMTLSVIFIALIARMTRASVIEVLQEDYVRTARAKGQNEFTILIRHALANAAVPIVTVIGIGIALLIGGVVVTESVYNIPGLGRLVLDAVLARDYPIIQGLILFFSFVYIVINLLIDISYSFFDPRIRY</sequence>
<feature type="transmembrane region" description="Helical" evidence="7">
    <location>
        <begin position="235"/>
        <end position="261"/>
    </location>
</feature>
<comment type="similarity">
    <text evidence="7">Belongs to the binding-protein-dependent transport system permease family.</text>
</comment>
<dbReference type="Pfam" id="PF19300">
    <property type="entry name" value="BPD_transp_1_N"/>
    <property type="match status" value="1"/>
</dbReference>
<dbReference type="InterPro" id="IPR045621">
    <property type="entry name" value="BPD_transp_1_N"/>
</dbReference>
<feature type="transmembrane region" description="Helical" evidence="7">
    <location>
        <begin position="281"/>
        <end position="307"/>
    </location>
</feature>
<dbReference type="Proteomes" id="UP000593594">
    <property type="component" value="Chromosome"/>
</dbReference>
<dbReference type="EMBL" id="CP058214">
    <property type="protein sequence ID" value="QPC44160.1"/>
    <property type="molecule type" value="Genomic_DNA"/>
</dbReference>
<evidence type="ECO:0000256" key="4">
    <source>
        <dbReference type="ARBA" id="ARBA00022692"/>
    </source>
</evidence>
<protein>
    <submittedName>
        <fullName evidence="9">ABC transporter permease</fullName>
    </submittedName>
</protein>
<gene>
    <name evidence="9" type="ORF">HW532_16535</name>
</gene>
<organism evidence="9 10">
    <name type="scientific">Kaustia mangrovi</name>
    <dbReference type="NCBI Taxonomy" id="2593653"/>
    <lineage>
        <taxon>Bacteria</taxon>
        <taxon>Pseudomonadati</taxon>
        <taxon>Pseudomonadota</taxon>
        <taxon>Alphaproteobacteria</taxon>
        <taxon>Hyphomicrobiales</taxon>
        <taxon>Parvibaculaceae</taxon>
        <taxon>Kaustia</taxon>
    </lineage>
</organism>
<evidence type="ECO:0000256" key="7">
    <source>
        <dbReference type="RuleBase" id="RU363032"/>
    </source>
</evidence>
<keyword evidence="6 7" id="KW-0472">Membrane</keyword>
<evidence type="ECO:0000259" key="8">
    <source>
        <dbReference type="PROSITE" id="PS50928"/>
    </source>
</evidence>
<evidence type="ECO:0000256" key="2">
    <source>
        <dbReference type="ARBA" id="ARBA00022448"/>
    </source>
</evidence>
<proteinExistence type="inferred from homology"/>
<keyword evidence="3" id="KW-1003">Cell membrane</keyword>
<keyword evidence="10" id="KW-1185">Reference proteome</keyword>
<dbReference type="GO" id="GO:0005886">
    <property type="term" value="C:plasma membrane"/>
    <property type="evidence" value="ECO:0007669"/>
    <property type="project" value="UniProtKB-SubCell"/>
</dbReference>
<evidence type="ECO:0000256" key="5">
    <source>
        <dbReference type="ARBA" id="ARBA00022989"/>
    </source>
</evidence>
<keyword evidence="5 7" id="KW-1133">Transmembrane helix</keyword>
<dbReference type="PANTHER" id="PTHR43163:SF3">
    <property type="entry name" value="PEPTIDE ABC TRANSPORTER PERMEASE PROTEIN"/>
    <property type="match status" value="1"/>
</dbReference>
<comment type="subcellular location">
    <subcellularLocation>
        <location evidence="1 7">Cell membrane</location>
        <topology evidence="1 7">Multi-pass membrane protein</topology>
    </subcellularLocation>
</comment>
<dbReference type="SUPFAM" id="SSF161098">
    <property type="entry name" value="MetI-like"/>
    <property type="match status" value="1"/>
</dbReference>
<dbReference type="InterPro" id="IPR000515">
    <property type="entry name" value="MetI-like"/>
</dbReference>
<feature type="transmembrane region" description="Helical" evidence="7">
    <location>
        <begin position="99"/>
        <end position="122"/>
    </location>
</feature>
<evidence type="ECO:0000313" key="9">
    <source>
        <dbReference type="EMBL" id="QPC44160.1"/>
    </source>
</evidence>
<accession>A0A7S8HD17</accession>
<feature type="transmembrane region" description="Helical" evidence="7">
    <location>
        <begin position="134"/>
        <end position="157"/>
    </location>
</feature>
<keyword evidence="4 7" id="KW-0812">Transmembrane</keyword>
<dbReference type="KEGG" id="kmn:HW532_16535"/>
<dbReference type="AlphaFoldDB" id="A0A7S8HD17"/>
<evidence type="ECO:0000256" key="3">
    <source>
        <dbReference type="ARBA" id="ARBA00022475"/>
    </source>
</evidence>
<dbReference type="PROSITE" id="PS50928">
    <property type="entry name" value="ABC_TM1"/>
    <property type="match status" value="1"/>
</dbReference>
<dbReference type="GO" id="GO:0055085">
    <property type="term" value="P:transmembrane transport"/>
    <property type="evidence" value="ECO:0007669"/>
    <property type="project" value="InterPro"/>
</dbReference>
<evidence type="ECO:0000256" key="1">
    <source>
        <dbReference type="ARBA" id="ARBA00004651"/>
    </source>
</evidence>
<name>A0A7S8HD17_9HYPH</name>
<dbReference type="InterPro" id="IPR035906">
    <property type="entry name" value="MetI-like_sf"/>
</dbReference>
<evidence type="ECO:0000313" key="10">
    <source>
        <dbReference type="Proteomes" id="UP000593594"/>
    </source>
</evidence>
<feature type="domain" description="ABC transmembrane type-1" evidence="8">
    <location>
        <begin position="95"/>
        <end position="304"/>
    </location>
</feature>
<evidence type="ECO:0000256" key="6">
    <source>
        <dbReference type="ARBA" id="ARBA00023136"/>
    </source>
</evidence>
<feature type="transmembrane region" description="Helical" evidence="7">
    <location>
        <begin position="177"/>
        <end position="197"/>
    </location>
</feature>